<dbReference type="Proteomes" id="UP001189429">
    <property type="component" value="Unassembled WGS sequence"/>
</dbReference>
<dbReference type="InterPro" id="IPR036691">
    <property type="entry name" value="Endo/exonu/phosph_ase_sf"/>
</dbReference>
<sequence length="224" mass="24819">MHVKRRRALQIVTWNVGRASPELIGEILNQVVRFFGSSVVVLLQEVQGWPEDPGTAGWSIRHKSGDYVAIAWPHTLALNSSFSHSSRHAMGTIFGSTCIACCYLPCGKDVAEFSEALKELESVRTWAFTHGVSSFLFGGDLNTTLPTDLGRITGKRGLAAPMKEEGRRRQDLLIDILDRWKLRLANTFGEPGAIQDIRTFSHLSQNTGSFLDFVAIPQAWGHRG</sequence>
<keyword evidence="3" id="KW-1185">Reference proteome</keyword>
<evidence type="ECO:0000313" key="3">
    <source>
        <dbReference type="Proteomes" id="UP001189429"/>
    </source>
</evidence>
<organism evidence="2 3">
    <name type="scientific">Prorocentrum cordatum</name>
    <dbReference type="NCBI Taxonomy" id="2364126"/>
    <lineage>
        <taxon>Eukaryota</taxon>
        <taxon>Sar</taxon>
        <taxon>Alveolata</taxon>
        <taxon>Dinophyceae</taxon>
        <taxon>Prorocentrales</taxon>
        <taxon>Prorocentraceae</taxon>
        <taxon>Prorocentrum</taxon>
    </lineage>
</organism>
<protein>
    <recommendedName>
        <fullName evidence="1">Endonuclease/exonuclease/phosphatase domain-containing protein</fullName>
    </recommendedName>
</protein>
<dbReference type="EMBL" id="CAUYUJ010019159">
    <property type="protein sequence ID" value="CAK0888995.1"/>
    <property type="molecule type" value="Genomic_DNA"/>
</dbReference>
<dbReference type="InterPro" id="IPR005135">
    <property type="entry name" value="Endo/exonuclease/phosphatase"/>
</dbReference>
<evidence type="ECO:0000313" key="2">
    <source>
        <dbReference type="EMBL" id="CAK0888995.1"/>
    </source>
</evidence>
<dbReference type="Gene3D" id="3.60.10.10">
    <property type="entry name" value="Endonuclease/exonuclease/phosphatase"/>
    <property type="match status" value="1"/>
</dbReference>
<gene>
    <name evidence="2" type="ORF">PCOR1329_LOCUS69662</name>
</gene>
<name>A0ABN9WUU4_9DINO</name>
<reference evidence="2" key="1">
    <citation type="submission" date="2023-10" db="EMBL/GenBank/DDBJ databases">
        <authorList>
            <person name="Chen Y."/>
            <person name="Shah S."/>
            <person name="Dougan E. K."/>
            <person name="Thang M."/>
            <person name="Chan C."/>
        </authorList>
    </citation>
    <scope>NUCLEOTIDE SEQUENCE [LARGE SCALE GENOMIC DNA]</scope>
</reference>
<proteinExistence type="predicted"/>
<dbReference type="SUPFAM" id="SSF56219">
    <property type="entry name" value="DNase I-like"/>
    <property type="match status" value="1"/>
</dbReference>
<accession>A0ABN9WUU4</accession>
<comment type="caution">
    <text evidence="2">The sequence shown here is derived from an EMBL/GenBank/DDBJ whole genome shotgun (WGS) entry which is preliminary data.</text>
</comment>
<dbReference type="Pfam" id="PF03372">
    <property type="entry name" value="Exo_endo_phos"/>
    <property type="match status" value="1"/>
</dbReference>
<feature type="domain" description="Endonuclease/exonuclease/phosphatase" evidence="1">
    <location>
        <begin position="12"/>
        <end position="214"/>
    </location>
</feature>
<evidence type="ECO:0000259" key="1">
    <source>
        <dbReference type="Pfam" id="PF03372"/>
    </source>
</evidence>